<gene>
    <name evidence="2" type="ORF">CCMP2556_LOCUS13023</name>
</gene>
<dbReference type="SUPFAM" id="SSF54236">
    <property type="entry name" value="Ubiquitin-like"/>
    <property type="match status" value="1"/>
</dbReference>
<dbReference type="InterPro" id="IPR029071">
    <property type="entry name" value="Ubiquitin-like_domsf"/>
</dbReference>
<evidence type="ECO:0000313" key="2">
    <source>
        <dbReference type="EMBL" id="CAK9017846.1"/>
    </source>
</evidence>
<dbReference type="CDD" id="cd17039">
    <property type="entry name" value="Ubl_ubiquitin_like"/>
    <property type="match status" value="1"/>
</dbReference>
<dbReference type="PROSITE" id="PS50053">
    <property type="entry name" value="UBIQUITIN_2"/>
    <property type="match status" value="1"/>
</dbReference>
<proteinExistence type="predicted"/>
<name>A0ABP0JTP0_9DINO</name>
<accession>A0ABP0JTP0</accession>
<dbReference type="InterPro" id="IPR000626">
    <property type="entry name" value="Ubiquitin-like_dom"/>
</dbReference>
<evidence type="ECO:0000313" key="3">
    <source>
        <dbReference type="Proteomes" id="UP001642484"/>
    </source>
</evidence>
<organism evidence="2 3">
    <name type="scientific">Durusdinium trenchii</name>
    <dbReference type="NCBI Taxonomy" id="1381693"/>
    <lineage>
        <taxon>Eukaryota</taxon>
        <taxon>Sar</taxon>
        <taxon>Alveolata</taxon>
        <taxon>Dinophyceae</taxon>
        <taxon>Suessiales</taxon>
        <taxon>Symbiodiniaceae</taxon>
        <taxon>Durusdinium</taxon>
    </lineage>
</organism>
<dbReference type="PANTHER" id="PTHR10677:SF3">
    <property type="entry name" value="FI07626P-RELATED"/>
    <property type="match status" value="1"/>
</dbReference>
<evidence type="ECO:0000259" key="1">
    <source>
        <dbReference type="PROSITE" id="PS50053"/>
    </source>
</evidence>
<protein>
    <recommendedName>
        <fullName evidence="1">Ubiquitin-like domain-containing protein</fullName>
    </recommendedName>
</protein>
<dbReference type="PANTHER" id="PTHR10677">
    <property type="entry name" value="UBIQUILIN"/>
    <property type="match status" value="1"/>
</dbReference>
<sequence>MTVCVVNGPTIAYYTGHAPEPSQQLAQYLSHTPSYYHLDVKTTSASFPVTKTVEEPLIRVTIASMAGAEEVVTLKPSMSVQDLKERITQSRLGANVQVSDMRLHHLGLQLQDLKQTLRSCGVQTGSTVQMVVVSKEKAPRKARLFLRGTEMKAFDVHLTISVREAAQEARALCGMDESYVLTFRGHVLDESMSLKEAGVEMGNVMKLTPREDAHC</sequence>
<dbReference type="Gene3D" id="3.10.20.90">
    <property type="entry name" value="Phosphatidylinositol 3-kinase Catalytic Subunit, Chain A, domain 1"/>
    <property type="match status" value="1"/>
</dbReference>
<keyword evidence="3" id="KW-1185">Reference proteome</keyword>
<comment type="caution">
    <text evidence="2">The sequence shown here is derived from an EMBL/GenBank/DDBJ whole genome shotgun (WGS) entry which is preliminary data.</text>
</comment>
<dbReference type="Proteomes" id="UP001642484">
    <property type="component" value="Unassembled WGS sequence"/>
</dbReference>
<dbReference type="EMBL" id="CAXAMN010006524">
    <property type="protein sequence ID" value="CAK9017846.1"/>
    <property type="molecule type" value="Genomic_DNA"/>
</dbReference>
<dbReference type="InterPro" id="IPR015496">
    <property type="entry name" value="Ubiquilin"/>
</dbReference>
<reference evidence="2 3" key="1">
    <citation type="submission" date="2024-02" db="EMBL/GenBank/DDBJ databases">
        <authorList>
            <person name="Chen Y."/>
            <person name="Shah S."/>
            <person name="Dougan E. K."/>
            <person name="Thang M."/>
            <person name="Chan C."/>
        </authorList>
    </citation>
    <scope>NUCLEOTIDE SEQUENCE [LARGE SCALE GENOMIC DNA]</scope>
</reference>
<dbReference type="Pfam" id="PF00240">
    <property type="entry name" value="ubiquitin"/>
    <property type="match status" value="1"/>
</dbReference>
<feature type="domain" description="Ubiquitin-like" evidence="1">
    <location>
        <begin position="58"/>
        <end position="132"/>
    </location>
</feature>
<dbReference type="SMART" id="SM00213">
    <property type="entry name" value="UBQ"/>
    <property type="match status" value="1"/>
</dbReference>